<evidence type="ECO:0000313" key="3">
    <source>
        <dbReference type="EMBL" id="PJC33791.1"/>
    </source>
</evidence>
<organism evidence="3 4">
    <name type="scientific">Candidatus Roizmanbacteria bacterium CG_4_9_14_0_2_um_filter_39_13</name>
    <dbReference type="NCBI Taxonomy" id="1974839"/>
    <lineage>
        <taxon>Bacteria</taxon>
        <taxon>Candidatus Roizmaniibacteriota</taxon>
    </lineage>
</organism>
<evidence type="ECO:0000259" key="2">
    <source>
        <dbReference type="Pfam" id="PF25231"/>
    </source>
</evidence>
<reference evidence="4" key="1">
    <citation type="submission" date="2017-09" db="EMBL/GenBank/DDBJ databases">
        <title>Depth-based differentiation of microbial function through sediment-hosted aquifers and enrichment of novel symbionts in the deep terrestrial subsurface.</title>
        <authorList>
            <person name="Probst A.J."/>
            <person name="Ladd B."/>
            <person name="Jarett J.K."/>
            <person name="Geller-Mcgrath D.E."/>
            <person name="Sieber C.M.K."/>
            <person name="Emerson J.B."/>
            <person name="Anantharaman K."/>
            <person name="Thomas B.C."/>
            <person name="Malmstrom R."/>
            <person name="Stieglmeier M."/>
            <person name="Klingl A."/>
            <person name="Woyke T."/>
            <person name="Ryan C.M."/>
            <person name="Banfield J.F."/>
        </authorList>
    </citation>
    <scope>NUCLEOTIDE SEQUENCE [LARGE SCALE GENOMIC DNA]</scope>
</reference>
<dbReference type="EMBL" id="PFSC01000027">
    <property type="protein sequence ID" value="PJC33791.1"/>
    <property type="molecule type" value="Genomic_DNA"/>
</dbReference>
<feature type="transmembrane region" description="Helical" evidence="1">
    <location>
        <begin position="89"/>
        <end position="119"/>
    </location>
</feature>
<feature type="domain" description="DUF7847" evidence="2">
    <location>
        <begin position="145"/>
        <end position="259"/>
    </location>
</feature>
<dbReference type="InterPro" id="IPR057169">
    <property type="entry name" value="DUF7847"/>
</dbReference>
<dbReference type="Proteomes" id="UP000231383">
    <property type="component" value="Unassembled WGS sequence"/>
</dbReference>
<gene>
    <name evidence="3" type="ORF">CO051_01010</name>
</gene>
<keyword evidence="1" id="KW-1133">Transmembrane helix</keyword>
<feature type="transmembrane region" description="Helical" evidence="1">
    <location>
        <begin position="233"/>
        <end position="255"/>
    </location>
</feature>
<proteinExistence type="predicted"/>
<name>A0A2M8F3F6_9BACT</name>
<dbReference type="AlphaFoldDB" id="A0A2M8F3F6"/>
<protein>
    <recommendedName>
        <fullName evidence="2">DUF7847 domain-containing protein</fullName>
    </recommendedName>
</protein>
<keyword evidence="1" id="KW-0472">Membrane</keyword>
<feature type="transmembrane region" description="Helical" evidence="1">
    <location>
        <begin position="158"/>
        <end position="179"/>
    </location>
</feature>
<feature type="transmembrane region" description="Helical" evidence="1">
    <location>
        <begin position="200"/>
        <end position="221"/>
    </location>
</feature>
<sequence>MDEITETKKPMPSESVQTKLPSIKQLIVESWQLLTKKALKLLFLGLLSTAVYFALIIGGILLIFGFGAMNMSSFSNPEVMTEVLSKPGFVGTSVTIFVIWIIALIAVGTALQAGMLILLKDPTEDASVISYFKKGFSYIVPLILVSAITFVLTFGSLFVFIIPSMIISLFLMFTMYAVVLDNKKGMEAIKMSIGVVSQNFGAVMGRIVILWLFSFAVQMLIGALPNEEPSAAIFFILITLVSSFAVSWFGLAYIFKLYEHARAVFDPSKKVSMTWMWIISILGWIIGAMIIAGVVSAVGNKDFQNTIQEAVQKEMEAEFNDEMDSENDLDYEKSPTL</sequence>
<dbReference type="Pfam" id="PF25231">
    <property type="entry name" value="DUF7847"/>
    <property type="match status" value="1"/>
</dbReference>
<evidence type="ECO:0000313" key="4">
    <source>
        <dbReference type="Proteomes" id="UP000231383"/>
    </source>
</evidence>
<evidence type="ECO:0000256" key="1">
    <source>
        <dbReference type="SAM" id="Phobius"/>
    </source>
</evidence>
<feature type="transmembrane region" description="Helical" evidence="1">
    <location>
        <begin position="131"/>
        <end position="152"/>
    </location>
</feature>
<feature type="transmembrane region" description="Helical" evidence="1">
    <location>
        <begin position="41"/>
        <end position="69"/>
    </location>
</feature>
<feature type="transmembrane region" description="Helical" evidence="1">
    <location>
        <begin position="275"/>
        <end position="298"/>
    </location>
</feature>
<comment type="caution">
    <text evidence="3">The sequence shown here is derived from an EMBL/GenBank/DDBJ whole genome shotgun (WGS) entry which is preliminary data.</text>
</comment>
<accession>A0A2M8F3F6</accession>
<keyword evidence="1" id="KW-0812">Transmembrane</keyword>